<dbReference type="OrthoDB" id="10258345at2759"/>
<dbReference type="GeneID" id="63681014"/>
<dbReference type="InterPro" id="IPR002674">
    <property type="entry name" value="Ribosomal_eL43"/>
</dbReference>
<evidence type="ECO:0000256" key="1">
    <source>
        <dbReference type="ARBA" id="ARBA00008672"/>
    </source>
</evidence>
<dbReference type="GO" id="GO:1990904">
    <property type="term" value="C:ribonucleoprotein complex"/>
    <property type="evidence" value="ECO:0007669"/>
    <property type="project" value="UniProtKB-KW"/>
</dbReference>
<dbReference type="InterPro" id="IPR011332">
    <property type="entry name" value="Ribosomal_zn-bd"/>
</dbReference>
<organism evidence="4 5">
    <name type="scientific">Sporothrix brasiliensis 5110</name>
    <dbReference type="NCBI Taxonomy" id="1398154"/>
    <lineage>
        <taxon>Eukaryota</taxon>
        <taxon>Fungi</taxon>
        <taxon>Dikarya</taxon>
        <taxon>Ascomycota</taxon>
        <taxon>Pezizomycotina</taxon>
        <taxon>Sordariomycetes</taxon>
        <taxon>Sordariomycetidae</taxon>
        <taxon>Ophiostomatales</taxon>
        <taxon>Ophiostomataceae</taxon>
        <taxon>Sporothrix</taxon>
    </lineage>
</organism>
<dbReference type="GO" id="GO:0003735">
    <property type="term" value="F:structural constituent of ribosome"/>
    <property type="evidence" value="ECO:0007669"/>
    <property type="project" value="InterPro"/>
</dbReference>
<dbReference type="Gene3D" id="2.20.25.30">
    <property type="match status" value="1"/>
</dbReference>
<dbReference type="Pfam" id="PF01780">
    <property type="entry name" value="Ribosomal_L37ae"/>
    <property type="match status" value="1"/>
</dbReference>
<dbReference type="RefSeq" id="XP_040616307.1">
    <property type="nucleotide sequence ID" value="XM_040766093.1"/>
</dbReference>
<dbReference type="InterPro" id="IPR050522">
    <property type="entry name" value="Ribosomal_protein_eL43"/>
</dbReference>
<name>A0A0C2ITE1_9PEZI</name>
<keyword evidence="2 4" id="KW-0689">Ribosomal protein</keyword>
<dbReference type="GO" id="GO:0006412">
    <property type="term" value="P:translation"/>
    <property type="evidence" value="ECO:0007669"/>
    <property type="project" value="InterPro"/>
</dbReference>
<comment type="similarity">
    <text evidence="1">Belongs to the eukaryotic ribosomal protein eL43 family.</text>
</comment>
<dbReference type="Proteomes" id="UP000031575">
    <property type="component" value="Unassembled WGS sequence"/>
</dbReference>
<dbReference type="EMBL" id="AWTV01000009">
    <property type="protein sequence ID" value="KIH88297.1"/>
    <property type="molecule type" value="Genomic_DNA"/>
</dbReference>
<protein>
    <submittedName>
        <fullName evidence="4">60S ribosomal protein l37a</fullName>
    </submittedName>
</protein>
<reference evidence="4 5" key="1">
    <citation type="journal article" date="2014" name="BMC Genomics">
        <title>Comparative genomics of the major fungal agents of human and animal Sporotrichosis: Sporothrix schenckii and Sporothrix brasiliensis.</title>
        <authorList>
            <person name="Teixeira M.M."/>
            <person name="de Almeida L.G."/>
            <person name="Kubitschek-Barreira P."/>
            <person name="Alves F.L."/>
            <person name="Kioshima E.S."/>
            <person name="Abadio A.K."/>
            <person name="Fernandes L."/>
            <person name="Derengowski L.S."/>
            <person name="Ferreira K.S."/>
            <person name="Souza R.C."/>
            <person name="Ruiz J.C."/>
            <person name="de Andrade N.C."/>
            <person name="Paes H.C."/>
            <person name="Nicola A.M."/>
            <person name="Albuquerque P."/>
            <person name="Gerber A.L."/>
            <person name="Martins V.P."/>
            <person name="Peconick L.D."/>
            <person name="Neto A.V."/>
            <person name="Chaucanez C.B."/>
            <person name="Silva P.A."/>
            <person name="Cunha O.L."/>
            <person name="de Oliveira F.F."/>
            <person name="dos Santos T.C."/>
            <person name="Barros A.L."/>
            <person name="Soares M.A."/>
            <person name="de Oliveira L.M."/>
            <person name="Marini M.M."/>
            <person name="Villalobos-Duno H."/>
            <person name="Cunha M.M."/>
            <person name="de Hoog S."/>
            <person name="da Silveira J.F."/>
            <person name="Henrissat B."/>
            <person name="Nino-Vega G.A."/>
            <person name="Cisalpino P.S."/>
            <person name="Mora-Montes H.M."/>
            <person name="Almeida S.R."/>
            <person name="Stajich J.E."/>
            <person name="Lopes-Bezerra L.M."/>
            <person name="Vasconcelos A.T."/>
            <person name="Felipe M.S."/>
        </authorList>
    </citation>
    <scope>NUCLEOTIDE SEQUENCE [LARGE SCALE GENOMIC DNA]</scope>
    <source>
        <strain evidence="4 5">5110</strain>
    </source>
</reference>
<keyword evidence="5" id="KW-1185">Reference proteome</keyword>
<comment type="caution">
    <text evidence="4">The sequence shown here is derived from an EMBL/GenBank/DDBJ whole genome shotgun (WGS) entry which is preliminary data.</text>
</comment>
<keyword evidence="3" id="KW-0687">Ribonucleoprotein</keyword>
<dbReference type="VEuPathDB" id="FungiDB:SPBR_07839"/>
<dbReference type="GO" id="GO:0005840">
    <property type="term" value="C:ribosome"/>
    <property type="evidence" value="ECO:0007669"/>
    <property type="project" value="UniProtKB-KW"/>
</dbReference>
<evidence type="ECO:0000256" key="3">
    <source>
        <dbReference type="ARBA" id="ARBA00023274"/>
    </source>
</evidence>
<accession>A0A0C2ITE1</accession>
<evidence type="ECO:0000313" key="5">
    <source>
        <dbReference type="Proteomes" id="UP000031575"/>
    </source>
</evidence>
<evidence type="ECO:0000256" key="2">
    <source>
        <dbReference type="ARBA" id="ARBA00022980"/>
    </source>
</evidence>
<dbReference type="SUPFAM" id="SSF57829">
    <property type="entry name" value="Zn-binding ribosomal proteins"/>
    <property type="match status" value="1"/>
</dbReference>
<dbReference type="InterPro" id="IPR011331">
    <property type="entry name" value="Ribosomal_eL37/eL43"/>
</dbReference>
<dbReference type="AlphaFoldDB" id="A0A0C2ITE1"/>
<proteinExistence type="inferred from homology"/>
<dbReference type="HOGENOM" id="CLU_1788063_0_0_1"/>
<evidence type="ECO:0000313" key="4">
    <source>
        <dbReference type="EMBL" id="KIH88297.1"/>
    </source>
</evidence>
<dbReference type="PANTHER" id="PTHR48129">
    <property type="entry name" value="60S RIBOSOMAL PROTEIN L37A"/>
    <property type="match status" value="1"/>
</dbReference>
<dbReference type="PANTHER" id="PTHR48129:SF1">
    <property type="entry name" value="LARGE RIBOSOMAL SUBUNIT PROTEIN EL43"/>
    <property type="match status" value="1"/>
</dbReference>
<gene>
    <name evidence="4" type="ORF">SPBR_07839</name>
</gene>
<sequence length="154" mass="16882">MEMDGGEDNARKTSIYPKVLLQSQRNLTSGNDRHDDFFLSAAYLNPSVDCGDVGSGNFSQGSSLLTQLFADTIKKAEITQHAKYTCTFCAKNTVKRTNVGIWQCKACKKTIAGGAYLVSYVFVDFLSEAKAARRTPAAAATRSTLRRLREIAEV</sequence>